<dbReference type="CDD" id="cd04301">
    <property type="entry name" value="NAT_SF"/>
    <property type="match status" value="1"/>
</dbReference>
<dbReference type="SUPFAM" id="SSF55729">
    <property type="entry name" value="Acyl-CoA N-acyltransferases (Nat)"/>
    <property type="match status" value="1"/>
</dbReference>
<organism evidence="2 3">
    <name type="scientific">Azospirillum palustre</name>
    <dbReference type="NCBI Taxonomy" id="2044885"/>
    <lineage>
        <taxon>Bacteria</taxon>
        <taxon>Pseudomonadati</taxon>
        <taxon>Pseudomonadota</taxon>
        <taxon>Alphaproteobacteria</taxon>
        <taxon>Rhodospirillales</taxon>
        <taxon>Azospirillaceae</taxon>
        <taxon>Azospirillum</taxon>
    </lineage>
</organism>
<keyword evidence="3" id="KW-1185">Reference proteome</keyword>
<dbReference type="Proteomes" id="UP000225379">
    <property type="component" value="Unassembled WGS sequence"/>
</dbReference>
<dbReference type="RefSeq" id="WP_098735850.1">
    <property type="nucleotide sequence ID" value="NZ_PDKW01000039.1"/>
</dbReference>
<evidence type="ECO:0000313" key="3">
    <source>
        <dbReference type="Proteomes" id="UP000225379"/>
    </source>
</evidence>
<dbReference type="InterPro" id="IPR041496">
    <property type="entry name" value="YitH/HolE_GNAT"/>
</dbReference>
<dbReference type="Gene3D" id="3.40.630.30">
    <property type="match status" value="1"/>
</dbReference>
<dbReference type="AlphaFoldDB" id="A0A2B8BKD1"/>
<dbReference type="GO" id="GO:0016747">
    <property type="term" value="F:acyltransferase activity, transferring groups other than amino-acyl groups"/>
    <property type="evidence" value="ECO:0007669"/>
    <property type="project" value="InterPro"/>
</dbReference>
<dbReference type="Pfam" id="PF18014">
    <property type="entry name" value="Acetyltransf_18"/>
    <property type="match status" value="1"/>
</dbReference>
<dbReference type="Pfam" id="PF00583">
    <property type="entry name" value="Acetyltransf_1"/>
    <property type="match status" value="1"/>
</dbReference>
<evidence type="ECO:0000313" key="2">
    <source>
        <dbReference type="EMBL" id="PGH57862.1"/>
    </source>
</evidence>
<evidence type="ECO:0000259" key="1">
    <source>
        <dbReference type="PROSITE" id="PS51186"/>
    </source>
</evidence>
<name>A0A2B8BKD1_9PROT</name>
<dbReference type="EMBL" id="PDKW01000039">
    <property type="protein sequence ID" value="PGH57862.1"/>
    <property type="molecule type" value="Genomic_DNA"/>
</dbReference>
<sequence>MERSGGQGAEGYRVRVMSRAELDLAVEWARLEGWNPGLHDAGAFHAVDPAGFLVGLLDGQPVASLSVVRYPGNFGFLGFYIVRPEARGRGYGWTLWQAGLRHLEGCTVGLDGVVAQQENYRKSGFALSHRNIRFGGSLPEDGAGGARLVDARTVPFDRLAALDAALFPAPRPGFLANWIALPGATALAAVGTGDGDGDVTGFGVIRPCHDGWKIGPLYAADQTVARDLVLALGRTAGAKGGVGPVFLDVPEPNAAGVRLAEELGLSPQFETARMYLGPAPAAGLGRVFGITSFELG</sequence>
<gene>
    <name evidence="2" type="ORF">CRT60_07780</name>
</gene>
<dbReference type="Gene3D" id="3.40.630.90">
    <property type="match status" value="1"/>
</dbReference>
<dbReference type="PROSITE" id="PS51186">
    <property type="entry name" value="GNAT"/>
    <property type="match status" value="1"/>
</dbReference>
<comment type="caution">
    <text evidence="2">The sequence shown here is derived from an EMBL/GenBank/DDBJ whole genome shotgun (WGS) entry which is preliminary data.</text>
</comment>
<dbReference type="OrthoDB" id="20916at2"/>
<reference evidence="3" key="1">
    <citation type="submission" date="2017-10" db="EMBL/GenBank/DDBJ databases">
        <authorList>
            <person name="Kravchenko I.K."/>
            <person name="Grouzdev D.S."/>
        </authorList>
    </citation>
    <scope>NUCLEOTIDE SEQUENCE [LARGE SCALE GENOMIC DNA]</scope>
    <source>
        <strain evidence="3">B2</strain>
    </source>
</reference>
<feature type="domain" description="N-acetyltransferase" evidence="1">
    <location>
        <begin position="12"/>
        <end position="155"/>
    </location>
</feature>
<accession>A0A2B8BKD1</accession>
<dbReference type="InterPro" id="IPR000182">
    <property type="entry name" value="GNAT_dom"/>
</dbReference>
<protein>
    <submittedName>
        <fullName evidence="2">GNAT family N-acetyltransferase</fullName>
    </submittedName>
</protein>
<proteinExistence type="predicted"/>
<keyword evidence="2" id="KW-0808">Transferase</keyword>
<dbReference type="PANTHER" id="PTHR47237:SF1">
    <property type="entry name" value="SLL0310 PROTEIN"/>
    <property type="match status" value="1"/>
</dbReference>
<dbReference type="InterPro" id="IPR052729">
    <property type="entry name" value="Acyl/Acetyltrans_Enzymes"/>
</dbReference>
<dbReference type="PANTHER" id="PTHR47237">
    <property type="entry name" value="SLL0310 PROTEIN"/>
    <property type="match status" value="1"/>
</dbReference>
<dbReference type="InterPro" id="IPR016181">
    <property type="entry name" value="Acyl_CoA_acyltransferase"/>
</dbReference>